<organism evidence="2 3">
    <name type="scientific">Sphingobacterium allocomposti</name>
    <dbReference type="NCBI Taxonomy" id="415956"/>
    <lineage>
        <taxon>Bacteria</taxon>
        <taxon>Pseudomonadati</taxon>
        <taxon>Bacteroidota</taxon>
        <taxon>Sphingobacteriia</taxon>
        <taxon>Sphingobacteriales</taxon>
        <taxon>Sphingobacteriaceae</taxon>
        <taxon>Sphingobacterium</taxon>
    </lineage>
</organism>
<keyword evidence="3" id="KW-1185">Reference proteome</keyword>
<sequence>MEQNNQQNLSGKEALAKIREIVDDAKTCFFCTDIRTGVPMSVRPMTVLQVDDSGYLWFMTAERTYKDDEIAENPFVHLLLQSGQRSGFLNLYGIAEIQNDRGKVQELWSPALEVWFEGPEDPQIVLIRVEVLDGHYWDNQSSAPVAAFKGLKSMITGKPDYDGVEGDIEI</sequence>
<dbReference type="SUPFAM" id="SSF50475">
    <property type="entry name" value="FMN-binding split barrel"/>
    <property type="match status" value="1"/>
</dbReference>
<dbReference type="OrthoDB" id="1432662at2"/>
<dbReference type="Proteomes" id="UP000325105">
    <property type="component" value="Unassembled WGS sequence"/>
</dbReference>
<dbReference type="InterPro" id="IPR052917">
    <property type="entry name" value="Stress-Dev_Protein"/>
</dbReference>
<evidence type="ECO:0000313" key="3">
    <source>
        <dbReference type="Proteomes" id="UP000325105"/>
    </source>
</evidence>
<dbReference type="Pfam" id="PF16242">
    <property type="entry name" value="Pyrid_ox_like"/>
    <property type="match status" value="1"/>
</dbReference>
<dbReference type="InterPro" id="IPR038725">
    <property type="entry name" value="YdaG_split_barrel_FMN-bd"/>
</dbReference>
<accession>A0A5S5DDP1</accession>
<dbReference type="RefSeq" id="WP_148908971.1">
    <property type="nucleotide sequence ID" value="NZ_VNHX01000013.1"/>
</dbReference>
<proteinExistence type="predicted"/>
<dbReference type="EMBL" id="VNHX01000013">
    <property type="protein sequence ID" value="TYP94150.1"/>
    <property type="molecule type" value="Genomic_DNA"/>
</dbReference>
<comment type="caution">
    <text evidence="2">The sequence shown here is derived from an EMBL/GenBank/DDBJ whole genome shotgun (WGS) entry which is preliminary data.</text>
</comment>
<dbReference type="Gene3D" id="2.30.110.10">
    <property type="entry name" value="Electron Transport, Fmn-binding Protein, Chain A"/>
    <property type="match status" value="1"/>
</dbReference>
<dbReference type="PANTHER" id="PTHR34818">
    <property type="entry name" value="PROTEIN BLI-3"/>
    <property type="match status" value="1"/>
</dbReference>
<evidence type="ECO:0000313" key="2">
    <source>
        <dbReference type="EMBL" id="TYP94150.1"/>
    </source>
</evidence>
<feature type="domain" description="General stress protein FMN-binding split barrel" evidence="1">
    <location>
        <begin position="14"/>
        <end position="158"/>
    </location>
</feature>
<dbReference type="AlphaFoldDB" id="A0A5S5DDP1"/>
<protein>
    <submittedName>
        <fullName evidence="2">General stress protein 26</fullName>
    </submittedName>
</protein>
<evidence type="ECO:0000259" key="1">
    <source>
        <dbReference type="Pfam" id="PF16242"/>
    </source>
</evidence>
<reference evidence="2 3" key="1">
    <citation type="submission" date="2019-07" db="EMBL/GenBank/DDBJ databases">
        <title>Genomic Encyclopedia of Archaeal and Bacterial Type Strains, Phase II (KMG-II): from individual species to whole genera.</title>
        <authorList>
            <person name="Goeker M."/>
        </authorList>
    </citation>
    <scope>NUCLEOTIDE SEQUENCE [LARGE SCALE GENOMIC DNA]</scope>
    <source>
        <strain evidence="2 3">DSM 18850</strain>
    </source>
</reference>
<gene>
    <name evidence="2" type="ORF">BC792_11318</name>
</gene>
<dbReference type="PANTHER" id="PTHR34818:SF1">
    <property type="entry name" value="PROTEIN BLI-3"/>
    <property type="match status" value="1"/>
</dbReference>
<name>A0A5S5DDP1_9SPHI</name>
<dbReference type="InterPro" id="IPR012349">
    <property type="entry name" value="Split_barrel_FMN-bd"/>
</dbReference>